<dbReference type="AlphaFoldDB" id="A0A5C6NL64"/>
<protein>
    <submittedName>
        <fullName evidence="2">Uncharacterized protein</fullName>
    </submittedName>
</protein>
<comment type="caution">
    <text evidence="2">The sequence shown here is derived from an EMBL/GenBank/DDBJ whole genome shotgun (WGS) entry which is preliminary data.</text>
</comment>
<accession>A0A5C6NL64</accession>
<gene>
    <name evidence="2" type="ORF">D4764_20G0008620</name>
</gene>
<sequence>MEIFVRLICSPWPSVTPQTSPETSGSPPLERSSQTVSVTSVAFSLSAEEDCLLLPPTPQQPWSPDVQGTTIHCKNPHMEDDPPPSPLFTLENGDHQVSTVASHIFSALPEKILCPTNNSSDCSPEEVPAEAETDGESMLMCEMEELQGETHPFFTAENTPRLLLGAWYSSRTSPASHSSQQKSSYHSDTFQVFQLQWSGPIRSETKVSAGCEASSRQPTGQTGCKTWLDSSLHGLDLPIRGGQIHPLRVEFKPGYQAGNAFTKVNGTPGCLGSALKVFWTFPHYQNTFHVLSALGLEPTALCFSAQFPRG</sequence>
<evidence type="ECO:0000313" key="3">
    <source>
        <dbReference type="Proteomes" id="UP000324091"/>
    </source>
</evidence>
<evidence type="ECO:0000256" key="1">
    <source>
        <dbReference type="SAM" id="MobiDB-lite"/>
    </source>
</evidence>
<organism evidence="2 3">
    <name type="scientific">Takifugu flavidus</name>
    <name type="common">sansaifugu</name>
    <dbReference type="NCBI Taxonomy" id="433684"/>
    <lineage>
        <taxon>Eukaryota</taxon>
        <taxon>Metazoa</taxon>
        <taxon>Chordata</taxon>
        <taxon>Craniata</taxon>
        <taxon>Vertebrata</taxon>
        <taxon>Euteleostomi</taxon>
        <taxon>Actinopterygii</taxon>
        <taxon>Neopterygii</taxon>
        <taxon>Teleostei</taxon>
        <taxon>Neoteleostei</taxon>
        <taxon>Acanthomorphata</taxon>
        <taxon>Eupercaria</taxon>
        <taxon>Tetraodontiformes</taxon>
        <taxon>Tetradontoidea</taxon>
        <taxon>Tetraodontidae</taxon>
        <taxon>Takifugu</taxon>
    </lineage>
</organism>
<proteinExistence type="predicted"/>
<feature type="region of interest" description="Disordered" evidence="1">
    <location>
        <begin position="14"/>
        <end position="35"/>
    </location>
</feature>
<keyword evidence="3" id="KW-1185">Reference proteome</keyword>
<name>A0A5C6NL64_9TELE</name>
<reference evidence="2 3" key="1">
    <citation type="submission" date="2019-04" db="EMBL/GenBank/DDBJ databases">
        <title>Chromosome genome assembly for Takifugu flavidus.</title>
        <authorList>
            <person name="Xiao S."/>
        </authorList>
    </citation>
    <scope>NUCLEOTIDE SEQUENCE [LARGE SCALE GENOMIC DNA]</scope>
    <source>
        <strain evidence="2">HTHZ2018</strain>
        <tissue evidence="2">Muscle</tissue>
    </source>
</reference>
<dbReference type="EMBL" id="RHFK02000013">
    <property type="protein sequence ID" value="TWW66830.1"/>
    <property type="molecule type" value="Genomic_DNA"/>
</dbReference>
<evidence type="ECO:0000313" key="2">
    <source>
        <dbReference type="EMBL" id="TWW66830.1"/>
    </source>
</evidence>
<dbReference type="Proteomes" id="UP000324091">
    <property type="component" value="Chromosome 20"/>
</dbReference>